<protein>
    <submittedName>
        <fullName evidence="10">Two component transcriptional regulator, winged helix family</fullName>
    </submittedName>
</protein>
<dbReference type="Pfam" id="PF00072">
    <property type="entry name" value="Response_reg"/>
    <property type="match status" value="1"/>
</dbReference>
<keyword evidence="11" id="KW-1185">Reference proteome</keyword>
<dbReference type="SMART" id="SM00862">
    <property type="entry name" value="Trans_reg_C"/>
    <property type="match status" value="1"/>
</dbReference>
<dbReference type="Gene3D" id="3.40.50.2300">
    <property type="match status" value="1"/>
</dbReference>
<evidence type="ECO:0000259" key="8">
    <source>
        <dbReference type="PROSITE" id="PS50110"/>
    </source>
</evidence>
<evidence type="ECO:0000313" key="11">
    <source>
        <dbReference type="Proteomes" id="UP000243205"/>
    </source>
</evidence>
<dbReference type="OrthoDB" id="9793321at2"/>
<evidence type="ECO:0000259" key="9">
    <source>
        <dbReference type="PROSITE" id="PS51755"/>
    </source>
</evidence>
<dbReference type="GO" id="GO:0006355">
    <property type="term" value="P:regulation of DNA-templated transcription"/>
    <property type="evidence" value="ECO:0007669"/>
    <property type="project" value="InterPro"/>
</dbReference>
<dbReference type="CDD" id="cd00383">
    <property type="entry name" value="trans_reg_C"/>
    <property type="match status" value="1"/>
</dbReference>
<dbReference type="GO" id="GO:0000156">
    <property type="term" value="F:phosphorelay response regulator activity"/>
    <property type="evidence" value="ECO:0007669"/>
    <property type="project" value="TreeGrafter"/>
</dbReference>
<feature type="DNA-binding region" description="OmpR/PhoB-type" evidence="7">
    <location>
        <begin position="137"/>
        <end position="233"/>
    </location>
</feature>
<dbReference type="InterPro" id="IPR016032">
    <property type="entry name" value="Sig_transdc_resp-reg_C-effctor"/>
</dbReference>
<feature type="domain" description="Response regulatory" evidence="8">
    <location>
        <begin position="6"/>
        <end position="122"/>
    </location>
</feature>
<dbReference type="STRING" id="57664.SAMN05661003_10150"/>
<dbReference type="GO" id="GO:0032993">
    <property type="term" value="C:protein-DNA complex"/>
    <property type="evidence" value="ECO:0007669"/>
    <property type="project" value="TreeGrafter"/>
</dbReference>
<dbReference type="FunFam" id="3.40.50.2300:FF:000001">
    <property type="entry name" value="DNA-binding response regulator PhoB"/>
    <property type="match status" value="1"/>
</dbReference>
<dbReference type="PANTHER" id="PTHR48111">
    <property type="entry name" value="REGULATOR OF RPOS"/>
    <property type="match status" value="1"/>
</dbReference>
<organism evidence="10 11">
    <name type="scientific">Desulfuromonas thiophila</name>
    <dbReference type="NCBI Taxonomy" id="57664"/>
    <lineage>
        <taxon>Bacteria</taxon>
        <taxon>Pseudomonadati</taxon>
        <taxon>Thermodesulfobacteriota</taxon>
        <taxon>Desulfuromonadia</taxon>
        <taxon>Desulfuromonadales</taxon>
        <taxon>Desulfuromonadaceae</taxon>
        <taxon>Desulfuromonas</taxon>
    </lineage>
</organism>
<dbReference type="PROSITE" id="PS50110">
    <property type="entry name" value="RESPONSE_REGULATORY"/>
    <property type="match status" value="1"/>
</dbReference>
<gene>
    <name evidence="10" type="ORF">SAMN05661003_10150</name>
</gene>
<keyword evidence="3" id="KW-0805">Transcription regulation</keyword>
<dbReference type="InterPro" id="IPR001867">
    <property type="entry name" value="OmpR/PhoB-type_DNA-bd"/>
</dbReference>
<evidence type="ECO:0000256" key="4">
    <source>
        <dbReference type="ARBA" id="ARBA00023125"/>
    </source>
</evidence>
<dbReference type="InterPro" id="IPR011006">
    <property type="entry name" value="CheY-like_superfamily"/>
</dbReference>
<evidence type="ECO:0000256" key="6">
    <source>
        <dbReference type="PROSITE-ProRule" id="PRU00169"/>
    </source>
</evidence>
<dbReference type="RefSeq" id="WP_092075213.1">
    <property type="nucleotide sequence ID" value="NZ_FNAQ01000001.1"/>
</dbReference>
<keyword evidence="4 7" id="KW-0238">DNA-binding</keyword>
<dbReference type="CDD" id="cd19937">
    <property type="entry name" value="REC_OmpR_BsPhoP-like"/>
    <property type="match status" value="1"/>
</dbReference>
<dbReference type="EMBL" id="FNAQ01000001">
    <property type="protein sequence ID" value="SDD70114.1"/>
    <property type="molecule type" value="Genomic_DNA"/>
</dbReference>
<keyword evidence="5" id="KW-0804">Transcription</keyword>
<proteinExistence type="predicted"/>
<keyword evidence="2" id="KW-0902">Two-component regulatory system</keyword>
<dbReference type="InterPro" id="IPR036388">
    <property type="entry name" value="WH-like_DNA-bd_sf"/>
</dbReference>
<dbReference type="InterPro" id="IPR001789">
    <property type="entry name" value="Sig_transdc_resp-reg_receiver"/>
</dbReference>
<evidence type="ECO:0000313" key="10">
    <source>
        <dbReference type="EMBL" id="SDD70114.1"/>
    </source>
</evidence>
<sequence>MSDKETILIVEDEEDILALIHYNLSRAGYTVLSATCGEEGLALARQQQPDLVLLDLMLPGMDGLEVCRRLKSQDDTRRLPVIMITAKGEEADIVTGLELGAADYVTKPFSPRVLLARIKAVLRRDTEPVESAAATEPVCIERHGLSIHPGRNEVLVEGERVELTYTEFRVLHFLASRPGWVFTRYQIVNAVRGEDYSVTDRAVDVQIVGLRRKLGPCGHCIETVRGVGYRFRD</sequence>
<dbReference type="Proteomes" id="UP000243205">
    <property type="component" value="Unassembled WGS sequence"/>
</dbReference>
<feature type="domain" description="OmpR/PhoB-type" evidence="9">
    <location>
        <begin position="137"/>
        <end position="233"/>
    </location>
</feature>
<evidence type="ECO:0000256" key="7">
    <source>
        <dbReference type="PROSITE-ProRule" id="PRU01091"/>
    </source>
</evidence>
<dbReference type="GO" id="GO:0000976">
    <property type="term" value="F:transcription cis-regulatory region binding"/>
    <property type="evidence" value="ECO:0007669"/>
    <property type="project" value="TreeGrafter"/>
</dbReference>
<evidence type="ECO:0000256" key="1">
    <source>
        <dbReference type="ARBA" id="ARBA00022553"/>
    </source>
</evidence>
<feature type="modified residue" description="4-aspartylphosphate" evidence="6">
    <location>
        <position position="55"/>
    </location>
</feature>
<name>A0A1G6WWD6_9BACT</name>
<dbReference type="AlphaFoldDB" id="A0A1G6WWD6"/>
<dbReference type="Pfam" id="PF00486">
    <property type="entry name" value="Trans_reg_C"/>
    <property type="match status" value="1"/>
</dbReference>
<dbReference type="GO" id="GO:0005829">
    <property type="term" value="C:cytosol"/>
    <property type="evidence" value="ECO:0007669"/>
    <property type="project" value="TreeGrafter"/>
</dbReference>
<dbReference type="SMART" id="SM00448">
    <property type="entry name" value="REC"/>
    <property type="match status" value="1"/>
</dbReference>
<evidence type="ECO:0000256" key="5">
    <source>
        <dbReference type="ARBA" id="ARBA00023163"/>
    </source>
</evidence>
<reference evidence="11" key="1">
    <citation type="submission" date="2016-10" db="EMBL/GenBank/DDBJ databases">
        <authorList>
            <person name="Varghese N."/>
            <person name="Submissions S."/>
        </authorList>
    </citation>
    <scope>NUCLEOTIDE SEQUENCE [LARGE SCALE GENOMIC DNA]</scope>
    <source>
        <strain evidence="11">DSM 8987</strain>
    </source>
</reference>
<dbReference type="SUPFAM" id="SSF52172">
    <property type="entry name" value="CheY-like"/>
    <property type="match status" value="1"/>
</dbReference>
<dbReference type="PANTHER" id="PTHR48111:SF1">
    <property type="entry name" value="TWO-COMPONENT RESPONSE REGULATOR ORR33"/>
    <property type="match status" value="1"/>
</dbReference>
<dbReference type="PROSITE" id="PS51755">
    <property type="entry name" value="OMPR_PHOB"/>
    <property type="match status" value="1"/>
</dbReference>
<evidence type="ECO:0000256" key="3">
    <source>
        <dbReference type="ARBA" id="ARBA00023015"/>
    </source>
</evidence>
<accession>A0A1G6WWD6</accession>
<evidence type="ECO:0000256" key="2">
    <source>
        <dbReference type="ARBA" id="ARBA00023012"/>
    </source>
</evidence>
<dbReference type="Gene3D" id="6.10.250.690">
    <property type="match status" value="1"/>
</dbReference>
<dbReference type="SUPFAM" id="SSF46894">
    <property type="entry name" value="C-terminal effector domain of the bipartite response regulators"/>
    <property type="match status" value="1"/>
</dbReference>
<dbReference type="InterPro" id="IPR039420">
    <property type="entry name" value="WalR-like"/>
</dbReference>
<dbReference type="Gene3D" id="1.10.10.10">
    <property type="entry name" value="Winged helix-like DNA-binding domain superfamily/Winged helix DNA-binding domain"/>
    <property type="match status" value="1"/>
</dbReference>
<keyword evidence="1 6" id="KW-0597">Phosphoprotein</keyword>